<dbReference type="RefSeq" id="XP_055878078.1">
    <property type="nucleotide sequence ID" value="XM_056022103.1"/>
</dbReference>
<keyword evidence="11" id="KW-1185">Reference proteome</keyword>
<evidence type="ECO:0000256" key="4">
    <source>
        <dbReference type="ARBA" id="ARBA00023136"/>
    </source>
</evidence>
<evidence type="ECO:0000259" key="8">
    <source>
        <dbReference type="Pfam" id="PF02351"/>
    </source>
</evidence>
<dbReference type="InterPro" id="IPR039596">
    <property type="entry name" value="GAS1"/>
</dbReference>
<evidence type="ECO:0000256" key="7">
    <source>
        <dbReference type="SAM" id="SignalP"/>
    </source>
</evidence>
<dbReference type="PANTHER" id="PTHR16840">
    <property type="entry name" value="GROWTH ARREST-SPECIFIC PROTEIN 1"/>
    <property type="match status" value="1"/>
</dbReference>
<evidence type="ECO:0000313" key="9">
    <source>
        <dbReference type="EnsemblMetazoa" id="BGLB003539-PB"/>
    </source>
</evidence>
<evidence type="ECO:0000313" key="13">
    <source>
        <dbReference type="RefSeq" id="XP_055878080.1"/>
    </source>
</evidence>
<dbReference type="AlphaFoldDB" id="A0A2C9JJV4"/>
<keyword evidence="5" id="KW-0325">Glycoprotein</keyword>
<dbReference type="GO" id="GO:0051726">
    <property type="term" value="P:regulation of cell cycle"/>
    <property type="evidence" value="ECO:0007669"/>
    <property type="project" value="InterPro"/>
</dbReference>
<keyword evidence="2" id="KW-1003">Cell membrane</keyword>
<evidence type="ECO:0000256" key="3">
    <source>
        <dbReference type="ARBA" id="ARBA00022729"/>
    </source>
</evidence>
<evidence type="ECO:0000256" key="5">
    <source>
        <dbReference type="ARBA" id="ARBA00023180"/>
    </source>
</evidence>
<sequence length="287" mass="32024">MNVCVLGLSHIILIAMVVVPGISNDLQSCQAAQLRCHARSGCLMALSNFFLHCQAVIKGDTKASCPTECKHALVSLLSTEDNAGVAFINCDCHKGGVCSERKERVAVCQNEVLESINVLREDAQPVSCNLARGVCEADTSCLAALQYYYDHCSRLFSGVRCTARCRNSLEILSRQPHASKLRTCKCDGTEDYDCEALKVNTEAMCFHNKRKIRNDINSIPDSGDDLSKESDEPYNKKKMTARDKKKAKRRKRRNRALTNLKKAQRDKKLKEKKSTQRKTQKSSSTKS</sequence>
<dbReference type="EnsemblMetazoa" id="BGLB003539-RB">
    <property type="protein sequence ID" value="BGLB003539-PB"/>
    <property type="gene ID" value="BGLB003539"/>
</dbReference>
<evidence type="ECO:0000256" key="1">
    <source>
        <dbReference type="ARBA" id="ARBA00004236"/>
    </source>
</evidence>
<organism evidence="9 10">
    <name type="scientific">Biomphalaria glabrata</name>
    <name type="common">Bloodfluke planorb</name>
    <name type="synonym">Freshwater snail</name>
    <dbReference type="NCBI Taxonomy" id="6526"/>
    <lineage>
        <taxon>Eukaryota</taxon>
        <taxon>Metazoa</taxon>
        <taxon>Spiralia</taxon>
        <taxon>Lophotrochozoa</taxon>
        <taxon>Mollusca</taxon>
        <taxon>Gastropoda</taxon>
        <taxon>Heterobranchia</taxon>
        <taxon>Euthyneura</taxon>
        <taxon>Panpulmonata</taxon>
        <taxon>Hygrophila</taxon>
        <taxon>Lymnaeoidea</taxon>
        <taxon>Planorbidae</taxon>
        <taxon>Biomphalaria</taxon>
    </lineage>
</organism>
<proteinExistence type="predicted"/>
<evidence type="ECO:0000256" key="2">
    <source>
        <dbReference type="ARBA" id="ARBA00022475"/>
    </source>
</evidence>
<dbReference type="Proteomes" id="UP001165740">
    <property type="component" value="Chromosome 1"/>
</dbReference>
<feature type="chain" id="PRO_5044573174" evidence="7">
    <location>
        <begin position="24"/>
        <end position="287"/>
    </location>
</feature>
<dbReference type="KEGG" id="bgt:106072959"/>
<dbReference type="OrthoDB" id="5950623at2759"/>
<dbReference type="InterPro" id="IPR016017">
    <property type="entry name" value="GDNF/GAS1"/>
</dbReference>
<keyword evidence="4" id="KW-0472">Membrane</keyword>
<dbReference type="Proteomes" id="UP000076420">
    <property type="component" value="Unassembled WGS sequence"/>
</dbReference>
<protein>
    <submittedName>
        <fullName evidence="12 13">Growth arrest-specific protein 1-like</fullName>
    </submittedName>
</protein>
<evidence type="ECO:0000256" key="6">
    <source>
        <dbReference type="SAM" id="MobiDB-lite"/>
    </source>
</evidence>
<dbReference type="GO" id="GO:0005886">
    <property type="term" value="C:plasma membrane"/>
    <property type="evidence" value="ECO:0007669"/>
    <property type="project" value="UniProtKB-SubCell"/>
</dbReference>
<keyword evidence="3 7" id="KW-0732">Signal</keyword>
<dbReference type="RefSeq" id="XP_055878080.1">
    <property type="nucleotide sequence ID" value="XM_056022105.1"/>
</dbReference>
<evidence type="ECO:0000313" key="10">
    <source>
        <dbReference type="Proteomes" id="UP000076420"/>
    </source>
</evidence>
<dbReference type="VEuPathDB" id="VectorBase:BGLAX_032752"/>
<evidence type="ECO:0000313" key="12">
    <source>
        <dbReference type="RefSeq" id="XP_055878078.1"/>
    </source>
</evidence>
<gene>
    <name evidence="9" type="primary">106072959</name>
    <name evidence="12 13" type="synonym">LOC106072959</name>
</gene>
<dbReference type="Pfam" id="PF02351">
    <property type="entry name" value="GDNF"/>
    <property type="match status" value="1"/>
</dbReference>
<reference evidence="12 13" key="2">
    <citation type="submission" date="2025-04" db="UniProtKB">
        <authorList>
            <consortium name="RefSeq"/>
        </authorList>
    </citation>
    <scope>IDENTIFICATION</scope>
</reference>
<comment type="subcellular location">
    <subcellularLocation>
        <location evidence="1">Cell membrane</location>
    </subcellularLocation>
</comment>
<dbReference type="VEuPathDB" id="VectorBase:BGLB003539"/>
<feature type="region of interest" description="Disordered" evidence="6">
    <location>
        <begin position="216"/>
        <end position="287"/>
    </location>
</feature>
<accession>A0A2C9JJV4</accession>
<feature type="signal peptide" evidence="7">
    <location>
        <begin position="1"/>
        <end position="23"/>
    </location>
</feature>
<dbReference type="PANTHER" id="PTHR16840:SF3">
    <property type="entry name" value="GROWTH ARREST-SPECIFIC PROTEIN 1"/>
    <property type="match status" value="1"/>
</dbReference>
<name>A0A2C9JJV4_BIOGL</name>
<dbReference type="OMA" id="GMLLNRC"/>
<feature type="domain" description="GDNF/GAS1" evidence="8">
    <location>
        <begin position="128"/>
        <end position="201"/>
    </location>
</feature>
<reference evidence="9" key="1">
    <citation type="submission" date="2020-05" db="UniProtKB">
        <authorList>
            <consortium name="EnsemblMetazoa"/>
        </authorList>
    </citation>
    <scope>IDENTIFICATION</scope>
    <source>
        <strain evidence="9">BB02</strain>
    </source>
</reference>
<evidence type="ECO:0000313" key="11">
    <source>
        <dbReference type="Proteomes" id="UP001165740"/>
    </source>
</evidence>
<dbReference type="STRING" id="6526.A0A2C9JJV4"/>
<feature type="compositionally biased region" description="Basic and acidic residues" evidence="6">
    <location>
        <begin position="225"/>
        <end position="235"/>
    </location>
</feature>
<feature type="compositionally biased region" description="Basic residues" evidence="6">
    <location>
        <begin position="236"/>
        <end position="255"/>
    </location>
</feature>